<feature type="transmembrane region" description="Helical" evidence="8">
    <location>
        <begin position="368"/>
        <end position="388"/>
    </location>
</feature>
<keyword evidence="4" id="KW-0762">Sugar transport</keyword>
<keyword evidence="2" id="KW-0813">Transport</keyword>
<dbReference type="InterPro" id="IPR003352">
    <property type="entry name" value="PTS_EIIC"/>
</dbReference>
<dbReference type="RefSeq" id="WP_071419002.1">
    <property type="nucleotide sequence ID" value="NZ_LR031358.1"/>
</dbReference>
<dbReference type="GO" id="GO:0008982">
    <property type="term" value="F:protein-N(PI)-phosphohistidine-sugar phosphotransferase activity"/>
    <property type="evidence" value="ECO:0007669"/>
    <property type="project" value="InterPro"/>
</dbReference>
<feature type="transmembrane region" description="Helical" evidence="8">
    <location>
        <begin position="20"/>
        <end position="45"/>
    </location>
</feature>
<dbReference type="InterPro" id="IPR004501">
    <property type="entry name" value="PTS_EIIC_3"/>
</dbReference>
<accession>A0A6N4A8Q7</accession>
<dbReference type="PANTHER" id="PTHR33989">
    <property type="match status" value="1"/>
</dbReference>
<dbReference type="Proteomes" id="UP000181728">
    <property type="component" value="Unassembled WGS sequence"/>
</dbReference>
<evidence type="ECO:0000313" key="13">
    <source>
        <dbReference type="Proteomes" id="UP000294726"/>
    </source>
</evidence>
<evidence type="ECO:0000256" key="2">
    <source>
        <dbReference type="ARBA" id="ARBA00022448"/>
    </source>
</evidence>
<protein>
    <submittedName>
        <fullName evidence="10">PTS cellbiose transporter subunit IIC</fullName>
    </submittedName>
</protein>
<feature type="transmembrane region" description="Helical" evidence="8">
    <location>
        <begin position="98"/>
        <end position="116"/>
    </location>
</feature>
<evidence type="ECO:0000259" key="9">
    <source>
        <dbReference type="PROSITE" id="PS51105"/>
    </source>
</evidence>
<feature type="transmembrane region" description="Helical" evidence="8">
    <location>
        <begin position="159"/>
        <end position="178"/>
    </location>
</feature>
<sequence length="401" mass="44870">MGKLGNLQKRMEKTLFFSSFYISLKNFLPIIVLSVFLQLFINIFLTPNSFFLTVFHLKFFAFLEPLNRLATFADISFRRLLMPLFAYFFSNQIENQKGINLPLIALSNFIVIWLFSNNQFLLQGSGQNLLPVSLIVFALTILMIKISNWHKASSISQRYLLSFCILIITCVFAITNIFSNFQFVNAGQWLNDNLISDLSTNFYGVALLTVCASLLLWMGLPLPSCLRQTSFSLPAAVNNLGASLDKKTSTIPNPLSLHTLYDSFAVFGGVSMSLALIIVLLIRSKNSQKKLAQIALIPSLLNNNQILNFGLPFFLNPLLLIPAILAPLSGILLSGLALKLNLINPAVYQLPKNTPNIFTAFLSSNGDWRTILLVLLILGISFLIYLPFVNRLLEGTKNENN</sequence>
<dbReference type="PROSITE" id="PS51105">
    <property type="entry name" value="PTS_EIIC_TYPE_3"/>
    <property type="match status" value="1"/>
</dbReference>
<keyword evidence="3" id="KW-1003">Cell membrane</keyword>
<dbReference type="GO" id="GO:0005886">
    <property type="term" value="C:plasma membrane"/>
    <property type="evidence" value="ECO:0007669"/>
    <property type="project" value="UniProtKB-SubCell"/>
</dbReference>
<evidence type="ECO:0000256" key="7">
    <source>
        <dbReference type="ARBA" id="ARBA00023136"/>
    </source>
</evidence>
<dbReference type="Proteomes" id="UP000294726">
    <property type="component" value="Chromosome"/>
</dbReference>
<name>A0A6N4A8Q7_OENOE</name>
<organism evidence="10 12">
    <name type="scientific">Oenococcus oeni</name>
    <name type="common">Leuconostoc oenos</name>
    <dbReference type="NCBI Taxonomy" id="1247"/>
    <lineage>
        <taxon>Bacteria</taxon>
        <taxon>Bacillati</taxon>
        <taxon>Bacillota</taxon>
        <taxon>Bacilli</taxon>
        <taxon>Lactobacillales</taxon>
        <taxon>Lactobacillaceae</taxon>
        <taxon>Oenococcus</taxon>
    </lineage>
</organism>
<evidence type="ECO:0000313" key="10">
    <source>
        <dbReference type="EMBL" id="OIM21895.1"/>
    </source>
</evidence>
<feature type="transmembrane region" description="Helical" evidence="8">
    <location>
        <begin position="313"/>
        <end position="338"/>
    </location>
</feature>
<keyword evidence="5 8" id="KW-0812">Transmembrane</keyword>
<dbReference type="Pfam" id="PF02378">
    <property type="entry name" value="PTS_EIIC"/>
    <property type="match status" value="1"/>
</dbReference>
<dbReference type="PANTHER" id="PTHR33989:SF4">
    <property type="entry name" value="PTS SYSTEM N,N'-DIACETYLCHITOBIOSE-SPECIFIC EIIC COMPONENT"/>
    <property type="match status" value="1"/>
</dbReference>
<evidence type="ECO:0000256" key="6">
    <source>
        <dbReference type="ARBA" id="ARBA00022989"/>
    </source>
</evidence>
<feature type="domain" description="PTS EIIC type-3" evidence="9">
    <location>
        <begin position="1"/>
        <end position="388"/>
    </location>
</feature>
<feature type="transmembrane region" description="Helical" evidence="8">
    <location>
        <begin position="198"/>
        <end position="218"/>
    </location>
</feature>
<gene>
    <name evidence="10" type="ORF">ATX59_01435</name>
    <name evidence="11" type="ORF">OENI_0272</name>
</gene>
<evidence type="ECO:0000313" key="11">
    <source>
        <dbReference type="EMBL" id="VDB97268.1"/>
    </source>
</evidence>
<evidence type="ECO:0000256" key="3">
    <source>
        <dbReference type="ARBA" id="ARBA00022475"/>
    </source>
</evidence>
<dbReference type="EMBL" id="MLOK01000019">
    <property type="protein sequence ID" value="OIM21895.1"/>
    <property type="molecule type" value="Genomic_DNA"/>
</dbReference>
<comment type="subcellular location">
    <subcellularLocation>
        <location evidence="1">Cell membrane</location>
        <topology evidence="1">Multi-pass membrane protein</topology>
    </subcellularLocation>
</comment>
<evidence type="ECO:0000256" key="1">
    <source>
        <dbReference type="ARBA" id="ARBA00004651"/>
    </source>
</evidence>
<reference evidence="11 13" key="2">
    <citation type="submission" date="2018-08" db="EMBL/GenBank/DDBJ databases">
        <authorList>
            <person name="Lorentzen P. G. S. M."/>
        </authorList>
    </citation>
    <scope>NUCLEOTIDE SEQUENCE [LARGE SCALE GENOMIC DNA]</scope>
    <source>
        <strain evidence="11 13">CRBO_1381</strain>
    </source>
</reference>
<reference evidence="10 12" key="1">
    <citation type="journal article" date="2016" name="BMC Genomics">
        <title>Consensus pan-genome assembly of the specialised wine bacterium Oenococcus oeni.</title>
        <authorList>
            <person name="Sternes P.R."/>
            <person name="Borneman A.R."/>
        </authorList>
    </citation>
    <scope>NUCLEOTIDE SEQUENCE [LARGE SCALE GENOMIC DNA]</scope>
    <source>
        <strain evidence="10 12">AWRIB661</strain>
    </source>
</reference>
<dbReference type="AlphaFoldDB" id="A0A6N4A8Q7"/>
<keyword evidence="7 8" id="KW-0472">Membrane</keyword>
<feature type="transmembrane region" description="Helical" evidence="8">
    <location>
        <begin position="264"/>
        <end position="282"/>
    </location>
</feature>
<evidence type="ECO:0000256" key="5">
    <source>
        <dbReference type="ARBA" id="ARBA00022692"/>
    </source>
</evidence>
<keyword evidence="6 8" id="KW-1133">Transmembrane helix</keyword>
<dbReference type="GO" id="GO:0009401">
    <property type="term" value="P:phosphoenolpyruvate-dependent sugar phosphotransferase system"/>
    <property type="evidence" value="ECO:0007669"/>
    <property type="project" value="InterPro"/>
</dbReference>
<evidence type="ECO:0000256" key="4">
    <source>
        <dbReference type="ARBA" id="ARBA00022597"/>
    </source>
</evidence>
<feature type="transmembrane region" description="Helical" evidence="8">
    <location>
        <begin position="128"/>
        <end position="147"/>
    </location>
</feature>
<proteinExistence type="predicted"/>
<dbReference type="EMBL" id="LR031358">
    <property type="protein sequence ID" value="VDB97268.1"/>
    <property type="molecule type" value="Genomic_DNA"/>
</dbReference>
<dbReference type="InterPro" id="IPR051088">
    <property type="entry name" value="PTS_Sugar-EIIC/EIIB"/>
</dbReference>
<evidence type="ECO:0000256" key="8">
    <source>
        <dbReference type="SAM" id="Phobius"/>
    </source>
</evidence>
<evidence type="ECO:0000313" key="12">
    <source>
        <dbReference type="Proteomes" id="UP000181728"/>
    </source>
</evidence>